<proteinExistence type="predicted"/>
<dbReference type="EMBL" id="CP051481">
    <property type="protein sequence ID" value="QJG67056.1"/>
    <property type="molecule type" value="Genomic_DNA"/>
</dbReference>
<dbReference type="Pfam" id="PF01597">
    <property type="entry name" value="GCV_H"/>
    <property type="match status" value="1"/>
</dbReference>
<dbReference type="InterPro" id="IPR002930">
    <property type="entry name" value="GCV_H"/>
</dbReference>
<evidence type="ECO:0000313" key="2">
    <source>
        <dbReference type="EMBL" id="QJG67056.1"/>
    </source>
</evidence>
<keyword evidence="3" id="KW-1185">Reference proteome</keyword>
<dbReference type="InterPro" id="IPR011053">
    <property type="entry name" value="Single_hybrid_motif"/>
</dbReference>
<dbReference type="Gene3D" id="2.40.50.100">
    <property type="match status" value="1"/>
</dbReference>
<name>A0A858U8L5_9MOLU</name>
<evidence type="ECO:0000256" key="1">
    <source>
        <dbReference type="ARBA" id="ARBA00022823"/>
    </source>
</evidence>
<organism evidence="2 3">
    <name type="scientific">Mycoplasma phocoenae</name>
    <dbReference type="NCBI Taxonomy" id="754517"/>
    <lineage>
        <taxon>Bacteria</taxon>
        <taxon>Bacillati</taxon>
        <taxon>Mycoplasmatota</taxon>
        <taxon>Mollicutes</taxon>
        <taxon>Mycoplasmataceae</taxon>
        <taxon>Mycoplasma</taxon>
    </lineage>
</organism>
<dbReference type="CDD" id="cd06848">
    <property type="entry name" value="GCS_H"/>
    <property type="match status" value="1"/>
</dbReference>
<keyword evidence="1" id="KW-0450">Lipoyl</keyword>
<dbReference type="RefSeq" id="WP_169605107.1">
    <property type="nucleotide sequence ID" value="NZ_CP051481.1"/>
</dbReference>
<dbReference type="GO" id="GO:0005960">
    <property type="term" value="C:glycine cleavage complex"/>
    <property type="evidence" value="ECO:0007669"/>
    <property type="project" value="InterPro"/>
</dbReference>
<dbReference type="SUPFAM" id="SSF51230">
    <property type="entry name" value="Single hybrid motif"/>
    <property type="match status" value="1"/>
</dbReference>
<dbReference type="PANTHER" id="PTHR11715">
    <property type="entry name" value="GLYCINE CLEAVAGE SYSTEM H PROTEIN"/>
    <property type="match status" value="1"/>
</dbReference>
<dbReference type="AlphaFoldDB" id="A0A858U8L5"/>
<dbReference type="KEGG" id="mphe:HGG69_01850"/>
<sequence length="110" mass="12615">MKKITEFLLVEKKDDVYTIRMTPELQDDLGTIGFAQFYQVEKVDKGDIIMKVEASKAIVNVKMPISGTVVEKNMEVLKNPQLLNSASENDNWIVRLTDVNEQDYNALEDY</sequence>
<protein>
    <submittedName>
        <fullName evidence="2">Glycine cleavage system protein H</fullName>
    </submittedName>
</protein>
<dbReference type="Proteomes" id="UP000501060">
    <property type="component" value="Chromosome"/>
</dbReference>
<reference evidence="2 3" key="1">
    <citation type="submission" date="2020-04" db="EMBL/GenBank/DDBJ databases">
        <title>Novel Mycoplasma species detected in Phocoena phocoena (harbor porpoise) from the USA.</title>
        <authorList>
            <person name="Volokhov D.V."/>
        </authorList>
    </citation>
    <scope>NUCLEOTIDE SEQUENCE [LARGE SCALE GENOMIC DNA]</scope>
    <source>
        <strain evidence="2 3">Phocoena C-264-GEN</strain>
    </source>
</reference>
<dbReference type="PANTHER" id="PTHR11715:SF3">
    <property type="entry name" value="GLYCINE CLEAVAGE SYSTEM H PROTEIN-RELATED"/>
    <property type="match status" value="1"/>
</dbReference>
<evidence type="ECO:0000313" key="3">
    <source>
        <dbReference type="Proteomes" id="UP000501060"/>
    </source>
</evidence>
<dbReference type="GO" id="GO:0005829">
    <property type="term" value="C:cytosol"/>
    <property type="evidence" value="ECO:0007669"/>
    <property type="project" value="TreeGrafter"/>
</dbReference>
<accession>A0A858U8L5</accession>
<dbReference type="GO" id="GO:0009249">
    <property type="term" value="P:protein lipoylation"/>
    <property type="evidence" value="ECO:0007669"/>
    <property type="project" value="TreeGrafter"/>
</dbReference>
<dbReference type="GO" id="GO:0019464">
    <property type="term" value="P:glycine decarboxylation via glycine cleavage system"/>
    <property type="evidence" value="ECO:0007669"/>
    <property type="project" value="InterPro"/>
</dbReference>
<dbReference type="InterPro" id="IPR033753">
    <property type="entry name" value="GCV_H/Fam206"/>
</dbReference>
<gene>
    <name evidence="2" type="ORF">HGG69_01850</name>
</gene>